<organism evidence="1">
    <name type="scientific">bioreactor metagenome</name>
    <dbReference type="NCBI Taxonomy" id="1076179"/>
    <lineage>
        <taxon>unclassified sequences</taxon>
        <taxon>metagenomes</taxon>
        <taxon>ecological metagenomes</taxon>
    </lineage>
</organism>
<name>A0A644UDY8_9ZZZZ</name>
<protein>
    <submittedName>
        <fullName evidence="1">Uncharacterized protein</fullName>
    </submittedName>
</protein>
<dbReference type="AlphaFoldDB" id="A0A644UDY8"/>
<accession>A0A644UDY8</accession>
<evidence type="ECO:0000313" key="1">
    <source>
        <dbReference type="EMBL" id="MPL77157.1"/>
    </source>
</evidence>
<comment type="caution">
    <text evidence="1">The sequence shown here is derived from an EMBL/GenBank/DDBJ whole genome shotgun (WGS) entry which is preliminary data.</text>
</comment>
<dbReference type="EMBL" id="VSSQ01000104">
    <property type="protein sequence ID" value="MPL77157.1"/>
    <property type="molecule type" value="Genomic_DNA"/>
</dbReference>
<reference evidence="1" key="1">
    <citation type="submission" date="2019-08" db="EMBL/GenBank/DDBJ databases">
        <authorList>
            <person name="Kucharzyk K."/>
            <person name="Murdoch R.W."/>
            <person name="Higgins S."/>
            <person name="Loffler F."/>
        </authorList>
    </citation>
    <scope>NUCLEOTIDE SEQUENCE</scope>
</reference>
<sequence length="471" mass="50799">MNARIKRFSTLALVALFAASGLSAQESQDEFDMDFLFGEEMVEEISSGQEGSAQNTDPLASLLKREGTRIGGSFSGSLDSVFTWSDLWTGGTSVIDPEKKDLALSLASTLYFDARPTEDFRAYGSVKTGLPLSFSAEAADAGAAAVKVPNIRVFELFSDFNLDDRIFFRFGKSTVKWGVGYFWSPADVINLESINILDAEAQREGPVNFRAHLPVLGTQNNFYFYTILDNNDIAYETTALAAKAEFLLGGYELGLGAYYRYDTAERAMLTLTGPIGDLDIFGEAMLSRGSAKTFVTQVWPSQILSTSDDHRGDYYFSASAGFRYSNSNDNFNALGQYFYNGEGYADSTRESLISQSRTAIAALGGADTGPGALAAAALKGLILNSGRHYAALSLSKGELFTEDLSVSLVVVANLSDWSGLARPSISYSLSDYLSLVLSPTFFFGPDDGEYSYIAGGNLVSLSLGLSLSGSF</sequence>
<proteinExistence type="predicted"/>
<gene>
    <name evidence="1" type="ORF">SDC9_23008</name>
</gene>